<keyword evidence="3" id="KW-0498">Mitosis</keyword>
<dbReference type="AlphaFoldDB" id="A0A9N8HYZ7"/>
<feature type="region of interest" description="Disordered" evidence="6">
    <location>
        <begin position="1"/>
        <end position="79"/>
    </location>
</feature>
<gene>
    <name evidence="8" type="ORF">SEMRO_3146_G344440.1</name>
</gene>
<keyword evidence="5" id="KW-0131">Cell cycle</keyword>
<feature type="region of interest" description="Disordered" evidence="6">
    <location>
        <begin position="206"/>
        <end position="242"/>
    </location>
</feature>
<feature type="compositionally biased region" description="Acidic residues" evidence="6">
    <location>
        <begin position="210"/>
        <end position="233"/>
    </location>
</feature>
<organism evidence="8 9">
    <name type="scientific">Seminavis robusta</name>
    <dbReference type="NCBI Taxonomy" id="568900"/>
    <lineage>
        <taxon>Eukaryota</taxon>
        <taxon>Sar</taxon>
        <taxon>Stramenopiles</taxon>
        <taxon>Ochrophyta</taxon>
        <taxon>Bacillariophyta</taxon>
        <taxon>Bacillariophyceae</taxon>
        <taxon>Bacillariophycidae</taxon>
        <taxon>Naviculales</taxon>
        <taxon>Naviculaceae</taxon>
        <taxon>Seminavis</taxon>
    </lineage>
</organism>
<dbReference type="InterPro" id="IPR016901">
    <property type="entry name" value="APC10/Doc1"/>
</dbReference>
<dbReference type="Pfam" id="PF03256">
    <property type="entry name" value="ANAPC10"/>
    <property type="match status" value="1"/>
</dbReference>
<dbReference type="GO" id="GO:0005680">
    <property type="term" value="C:anaphase-promoting complex"/>
    <property type="evidence" value="ECO:0007669"/>
    <property type="project" value="InterPro"/>
</dbReference>
<dbReference type="GO" id="GO:0070979">
    <property type="term" value="P:protein K11-linked ubiquitination"/>
    <property type="evidence" value="ECO:0007669"/>
    <property type="project" value="TreeGrafter"/>
</dbReference>
<protein>
    <submittedName>
        <fullName evidence="8">Promoting complex subunit 10</fullName>
    </submittedName>
</protein>
<evidence type="ECO:0000256" key="5">
    <source>
        <dbReference type="ARBA" id="ARBA00023306"/>
    </source>
</evidence>
<sequence>MYYPQDDMDTPPQPRFLDDSGASGGDATTPANDSTPGGGTAESEDDEEEEEEVADDGTATGGAGGGDQDMATPGHPPPQLLVIPAVNNLDALYGLREIGREALCWQLSSAKPGNGVEQIRDHSTETYWQSDGTSQPHWIQVHFARRVAISHVCLYLDYNLDESYTPRRLSVQVGMSNHDLMPAILPANTLVEFQEPVGWCIVPLQRAPDPLEEDGSEDDTEEDDDEDMDDEEDPSRKNHPKRVVKAHLIQISILSQHQNGRDTHVRQVQLYGPKTNSAAALRRVQAQGIAETDKNNPGMSSRLFLQRGRHWDHEYTTVAMSQYSTIR</sequence>
<feature type="domain" description="DOC" evidence="7">
    <location>
        <begin position="75"/>
        <end position="297"/>
    </location>
</feature>
<dbReference type="EMBL" id="CAICTM010003144">
    <property type="protein sequence ID" value="CAB9530966.1"/>
    <property type="molecule type" value="Genomic_DNA"/>
</dbReference>
<dbReference type="GO" id="GO:0031145">
    <property type="term" value="P:anaphase-promoting complex-dependent catabolic process"/>
    <property type="evidence" value="ECO:0007669"/>
    <property type="project" value="InterPro"/>
</dbReference>
<dbReference type="Gene3D" id="2.60.120.260">
    <property type="entry name" value="Galactose-binding domain-like"/>
    <property type="match status" value="1"/>
</dbReference>
<comment type="caution">
    <text evidence="8">The sequence shown here is derived from an EMBL/GenBank/DDBJ whole genome shotgun (WGS) entry which is preliminary data.</text>
</comment>
<evidence type="ECO:0000256" key="1">
    <source>
        <dbReference type="ARBA" id="ARBA00006762"/>
    </source>
</evidence>
<comment type="similarity">
    <text evidence="1">Belongs to the APC10 family.</text>
</comment>
<evidence type="ECO:0000313" key="8">
    <source>
        <dbReference type="EMBL" id="CAB9530966.1"/>
    </source>
</evidence>
<proteinExistence type="inferred from homology"/>
<dbReference type="PANTHER" id="PTHR12936">
    <property type="entry name" value="ANAPHASE-PROMOTING COMPLEX 10"/>
    <property type="match status" value="1"/>
</dbReference>
<accession>A0A9N8HYZ7</accession>
<name>A0A9N8HYZ7_9STRA</name>
<dbReference type="GO" id="GO:0051301">
    <property type="term" value="P:cell division"/>
    <property type="evidence" value="ECO:0007669"/>
    <property type="project" value="UniProtKB-KW"/>
</dbReference>
<keyword evidence="9" id="KW-1185">Reference proteome</keyword>
<evidence type="ECO:0000256" key="4">
    <source>
        <dbReference type="ARBA" id="ARBA00022786"/>
    </source>
</evidence>
<dbReference type="SMART" id="SM01337">
    <property type="entry name" value="APC10"/>
    <property type="match status" value="1"/>
</dbReference>
<reference evidence="8" key="1">
    <citation type="submission" date="2020-06" db="EMBL/GenBank/DDBJ databases">
        <authorList>
            <consortium name="Plant Systems Biology data submission"/>
        </authorList>
    </citation>
    <scope>NUCLEOTIDE SEQUENCE</scope>
    <source>
        <strain evidence="8">D6</strain>
    </source>
</reference>
<evidence type="ECO:0000259" key="7">
    <source>
        <dbReference type="PROSITE" id="PS51284"/>
    </source>
</evidence>
<dbReference type="SUPFAM" id="SSF49785">
    <property type="entry name" value="Galactose-binding domain-like"/>
    <property type="match status" value="1"/>
</dbReference>
<dbReference type="OrthoDB" id="24948at2759"/>
<evidence type="ECO:0000256" key="6">
    <source>
        <dbReference type="SAM" id="MobiDB-lite"/>
    </source>
</evidence>
<evidence type="ECO:0000256" key="3">
    <source>
        <dbReference type="ARBA" id="ARBA00022776"/>
    </source>
</evidence>
<dbReference type="Proteomes" id="UP001153069">
    <property type="component" value="Unassembled WGS sequence"/>
</dbReference>
<dbReference type="PANTHER" id="PTHR12936:SF0">
    <property type="entry name" value="ANAPHASE-PROMOTING COMPLEX SUBUNIT 10"/>
    <property type="match status" value="1"/>
</dbReference>
<evidence type="ECO:0000313" key="9">
    <source>
        <dbReference type="Proteomes" id="UP001153069"/>
    </source>
</evidence>
<feature type="compositionally biased region" description="Acidic residues" evidence="6">
    <location>
        <begin position="42"/>
        <end position="55"/>
    </location>
</feature>
<keyword evidence="4" id="KW-0833">Ubl conjugation pathway</keyword>
<dbReference type="InterPro" id="IPR004939">
    <property type="entry name" value="APC_su10/DOC_dom"/>
</dbReference>
<evidence type="ECO:0000256" key="2">
    <source>
        <dbReference type="ARBA" id="ARBA00022618"/>
    </source>
</evidence>
<dbReference type="CDD" id="cd08366">
    <property type="entry name" value="APC10"/>
    <property type="match status" value="1"/>
</dbReference>
<keyword evidence="2" id="KW-0132">Cell division</keyword>
<dbReference type="PROSITE" id="PS51284">
    <property type="entry name" value="DOC"/>
    <property type="match status" value="1"/>
</dbReference>
<dbReference type="InterPro" id="IPR008979">
    <property type="entry name" value="Galactose-bd-like_sf"/>
</dbReference>